<sequence length="160" mass="17254">MMVQAVEPDVEIGQVLAGAQFADAYSVVVDEVGMDARTAAERAFGRSPRWVNTLLGLRNAVVAPFGLKAGQPSAAKASDRIGIFPVISETPHRLIAGLDDKHLDFRMIVDVSEAGGRRRVTATTLVKTHNLLGRTYLAAILPFHRVIVRTMVAQVVAPAR</sequence>
<dbReference type="KEGG" id="pstg:E8M01_25645"/>
<evidence type="ECO:0000313" key="1">
    <source>
        <dbReference type="EMBL" id="QCI69427.1"/>
    </source>
</evidence>
<dbReference type="EMBL" id="CP039690">
    <property type="protein sequence ID" value="QCI69427.1"/>
    <property type="molecule type" value="Genomic_DNA"/>
</dbReference>
<dbReference type="InterPro" id="IPR021295">
    <property type="entry name" value="DUF2867"/>
</dbReference>
<proteinExistence type="predicted"/>
<dbReference type="Pfam" id="PF11066">
    <property type="entry name" value="DUF2867"/>
    <property type="match status" value="1"/>
</dbReference>
<accession>A0A4D7BNF8</accession>
<keyword evidence="2" id="KW-1185">Reference proteome</keyword>
<dbReference type="Proteomes" id="UP000298781">
    <property type="component" value="Chromosome"/>
</dbReference>
<evidence type="ECO:0000313" key="2">
    <source>
        <dbReference type="Proteomes" id="UP000298781"/>
    </source>
</evidence>
<gene>
    <name evidence="1" type="ORF">E8M01_25645</name>
</gene>
<protein>
    <submittedName>
        <fullName evidence="1">DUF2867 domain-containing protein</fullName>
    </submittedName>
</protein>
<organism evidence="1 2">
    <name type="scientific">Phreatobacter stygius</name>
    <dbReference type="NCBI Taxonomy" id="1940610"/>
    <lineage>
        <taxon>Bacteria</taxon>
        <taxon>Pseudomonadati</taxon>
        <taxon>Pseudomonadota</taxon>
        <taxon>Alphaproteobacteria</taxon>
        <taxon>Hyphomicrobiales</taxon>
        <taxon>Phreatobacteraceae</taxon>
        <taxon>Phreatobacter</taxon>
    </lineage>
</organism>
<name>A0A4D7BNF8_9HYPH</name>
<dbReference type="AlphaFoldDB" id="A0A4D7BNF8"/>
<dbReference type="OrthoDB" id="7058586at2"/>
<reference evidence="1 2" key="1">
    <citation type="submission" date="2019-04" db="EMBL/GenBank/DDBJ databases">
        <title>Phreatobacter aquaticus sp. nov.</title>
        <authorList>
            <person name="Choi A."/>
        </authorList>
    </citation>
    <scope>NUCLEOTIDE SEQUENCE [LARGE SCALE GENOMIC DNA]</scope>
    <source>
        <strain evidence="1 2">KCTC 52518</strain>
    </source>
</reference>